<dbReference type="AlphaFoldDB" id="A0A225DLK4"/>
<proteinExistence type="predicted"/>
<dbReference type="EMBL" id="NIDE01000005">
    <property type="protein sequence ID" value="OWK42262.1"/>
    <property type="molecule type" value="Genomic_DNA"/>
</dbReference>
<dbReference type="Proteomes" id="UP000214646">
    <property type="component" value="Unassembled WGS sequence"/>
</dbReference>
<evidence type="ECO:0000313" key="3">
    <source>
        <dbReference type="Proteomes" id="UP000214646"/>
    </source>
</evidence>
<keyword evidence="3" id="KW-1185">Reference proteome</keyword>
<evidence type="ECO:0000256" key="1">
    <source>
        <dbReference type="SAM" id="MobiDB-lite"/>
    </source>
</evidence>
<comment type="caution">
    <text evidence="2">The sequence shown here is derived from an EMBL/GenBank/DDBJ whole genome shotgun (WGS) entry which is preliminary data.</text>
</comment>
<gene>
    <name evidence="2" type="ORF">FRUB_04340</name>
</gene>
<organism evidence="2 3">
    <name type="scientific">Fimbriiglobus ruber</name>
    <dbReference type="NCBI Taxonomy" id="1908690"/>
    <lineage>
        <taxon>Bacteria</taxon>
        <taxon>Pseudomonadati</taxon>
        <taxon>Planctomycetota</taxon>
        <taxon>Planctomycetia</taxon>
        <taxon>Gemmatales</taxon>
        <taxon>Gemmataceae</taxon>
        <taxon>Fimbriiglobus</taxon>
    </lineage>
</organism>
<evidence type="ECO:0000313" key="2">
    <source>
        <dbReference type="EMBL" id="OWK42262.1"/>
    </source>
</evidence>
<accession>A0A225DLK4</accession>
<reference evidence="3" key="1">
    <citation type="submission" date="2017-06" db="EMBL/GenBank/DDBJ databases">
        <title>Genome analysis of Fimbriiglobus ruber SP5, the first member of the order Planctomycetales with confirmed chitinolytic capability.</title>
        <authorList>
            <person name="Ravin N.V."/>
            <person name="Rakitin A.L."/>
            <person name="Ivanova A.A."/>
            <person name="Beletsky A.V."/>
            <person name="Kulichevskaya I.S."/>
            <person name="Mardanov A.V."/>
            <person name="Dedysh S.N."/>
        </authorList>
    </citation>
    <scope>NUCLEOTIDE SEQUENCE [LARGE SCALE GENOMIC DNA]</scope>
    <source>
        <strain evidence="3">SP5</strain>
    </source>
</reference>
<protein>
    <submittedName>
        <fullName evidence="2">Uncharacterized protein</fullName>
    </submittedName>
</protein>
<feature type="region of interest" description="Disordered" evidence="1">
    <location>
        <begin position="1"/>
        <end position="45"/>
    </location>
</feature>
<name>A0A225DLK4_9BACT</name>
<sequence>MLVGGHQGLDDRAHQPGRARVRPTAATVVSHDRNWSPNPAARIPR</sequence>